<evidence type="ECO:0000256" key="1">
    <source>
        <dbReference type="SAM" id="MobiDB-lite"/>
    </source>
</evidence>
<dbReference type="FunFam" id="1.10.10.1540:FF:000003">
    <property type="entry name" value="Uncharacterized protein, isoform B"/>
    <property type="match status" value="1"/>
</dbReference>
<dbReference type="EMBL" id="GIIL01005690">
    <property type="protein sequence ID" value="NOV49416.1"/>
    <property type="molecule type" value="Transcribed_RNA"/>
</dbReference>
<feature type="domain" description="Costars" evidence="2">
    <location>
        <begin position="78"/>
        <end position="160"/>
    </location>
</feature>
<protein>
    <submittedName>
        <fullName evidence="3">Putative cell wall protein rtb1 isoform x1</fullName>
    </submittedName>
</protein>
<dbReference type="Pfam" id="PF14705">
    <property type="entry name" value="Costars"/>
    <property type="match status" value="1"/>
</dbReference>
<dbReference type="GO" id="GO:0035025">
    <property type="term" value="P:positive regulation of Rho protein signal transduction"/>
    <property type="evidence" value="ECO:0007669"/>
    <property type="project" value="InterPro"/>
</dbReference>
<evidence type="ECO:0000313" key="3">
    <source>
        <dbReference type="EMBL" id="NOV49416.1"/>
    </source>
</evidence>
<proteinExistence type="predicted"/>
<dbReference type="PANTHER" id="PTHR22739:SF7">
    <property type="entry name" value="EG:152A3.3 PROTEIN-RELATED"/>
    <property type="match status" value="1"/>
</dbReference>
<organism evidence="3">
    <name type="scientific">Xenopsylla cheopis</name>
    <name type="common">Oriental rat flea</name>
    <name type="synonym">Pulex cheopis</name>
    <dbReference type="NCBI Taxonomy" id="163159"/>
    <lineage>
        <taxon>Eukaryota</taxon>
        <taxon>Metazoa</taxon>
        <taxon>Ecdysozoa</taxon>
        <taxon>Arthropoda</taxon>
        <taxon>Hexapoda</taxon>
        <taxon>Insecta</taxon>
        <taxon>Pterygota</taxon>
        <taxon>Neoptera</taxon>
        <taxon>Endopterygota</taxon>
        <taxon>Siphonaptera</taxon>
        <taxon>Pulicidae</taxon>
        <taxon>Xenopsyllinae</taxon>
        <taxon>Xenopsylla</taxon>
    </lineage>
</organism>
<accession>A0A6M2DSY9</accession>
<dbReference type="GO" id="GO:0045944">
    <property type="term" value="P:positive regulation of transcription by RNA polymerase II"/>
    <property type="evidence" value="ECO:0007669"/>
    <property type="project" value="TreeGrafter"/>
</dbReference>
<dbReference type="InterPro" id="IPR027817">
    <property type="entry name" value="Costars_dom"/>
</dbReference>
<feature type="region of interest" description="Disordered" evidence="1">
    <location>
        <begin position="40"/>
        <end position="61"/>
    </location>
</feature>
<dbReference type="InterPro" id="IPR038095">
    <property type="entry name" value="Costars_sf"/>
</dbReference>
<name>A0A6M2DSY9_XENCH</name>
<sequence length="190" mass="21362">MSDLDHEVGAIRFIVDSPLSDKVAKFNQVVNKHLEAQALNPFSQTDGRKSPRPVFSKEEYGRPAAGSLSEARSAKASLHICREMLELCTIINDNGISLGENHPHAPGGAVILFGELFNIYTFISDKLVGMLLRARKHKLIDFEGEVLFQRRDDDVPIFLLKPMDEIKEIFKDKESDIRRSISPNPQTMES</sequence>
<dbReference type="Gene3D" id="1.10.10.1540">
    <property type="entry name" value="Costar domain"/>
    <property type="match status" value="1"/>
</dbReference>
<dbReference type="InterPro" id="IPR026111">
    <property type="entry name" value="Abra"/>
</dbReference>
<dbReference type="GO" id="GO:0030017">
    <property type="term" value="C:sarcomere"/>
    <property type="evidence" value="ECO:0007669"/>
    <property type="project" value="TreeGrafter"/>
</dbReference>
<dbReference type="GO" id="GO:0003779">
    <property type="term" value="F:actin binding"/>
    <property type="evidence" value="ECO:0007669"/>
    <property type="project" value="InterPro"/>
</dbReference>
<dbReference type="PANTHER" id="PTHR22739">
    <property type="entry name" value="STRIATED MUSCLE ACTIVATOR OF RHO-DEPENDENT SIGNALING-RELATED"/>
    <property type="match status" value="1"/>
</dbReference>
<reference evidence="3" key="1">
    <citation type="submission" date="2020-03" db="EMBL/GenBank/DDBJ databases">
        <title>Transcriptomic Profiling of the Digestive Tract of the Rat Flea, Xenopsylla cheopis, Following Blood Feeding and Infection with Yersinia pestis.</title>
        <authorList>
            <person name="Bland D.M."/>
            <person name="Martens C.A."/>
            <person name="Virtaneva K."/>
            <person name="Kanakabandi K."/>
            <person name="Long D."/>
            <person name="Rosenke R."/>
            <person name="Saturday G.A."/>
            <person name="Hoyt F.H."/>
            <person name="Bruno D.P."/>
            <person name="Ribeiro J.M.C."/>
            <person name="Hinnebusch J."/>
        </authorList>
    </citation>
    <scope>NUCLEOTIDE SEQUENCE</scope>
</reference>
<dbReference type="SMART" id="SM01283">
    <property type="entry name" value="Costars"/>
    <property type="match status" value="1"/>
</dbReference>
<evidence type="ECO:0000259" key="2">
    <source>
        <dbReference type="SMART" id="SM01283"/>
    </source>
</evidence>
<dbReference type="AlphaFoldDB" id="A0A6M2DSY9"/>